<organism evidence="1 2">
    <name type="scientific">Kipferlia bialata</name>
    <dbReference type="NCBI Taxonomy" id="797122"/>
    <lineage>
        <taxon>Eukaryota</taxon>
        <taxon>Metamonada</taxon>
        <taxon>Carpediemonas-like organisms</taxon>
        <taxon>Kipferlia</taxon>
    </lineage>
</organism>
<comment type="caution">
    <text evidence="1">The sequence shown here is derived from an EMBL/GenBank/DDBJ whole genome shotgun (WGS) entry which is preliminary data.</text>
</comment>
<feature type="non-terminal residue" evidence="1">
    <location>
        <position position="227"/>
    </location>
</feature>
<gene>
    <name evidence="1" type="ORF">KIPB_011897</name>
</gene>
<dbReference type="Pfam" id="PF05935">
    <property type="entry name" value="Arylsulfotrans"/>
    <property type="match status" value="1"/>
</dbReference>
<accession>A0A9K3D5X9</accession>
<dbReference type="EMBL" id="BDIP01005036">
    <property type="protein sequence ID" value="GIQ89431.1"/>
    <property type="molecule type" value="Genomic_DNA"/>
</dbReference>
<evidence type="ECO:0000313" key="2">
    <source>
        <dbReference type="Proteomes" id="UP000265618"/>
    </source>
</evidence>
<keyword evidence="2" id="KW-1185">Reference proteome</keyword>
<dbReference type="AlphaFoldDB" id="A0A9K3D5X9"/>
<feature type="non-terminal residue" evidence="1">
    <location>
        <position position="1"/>
    </location>
</feature>
<protein>
    <submittedName>
        <fullName evidence="1">Arylsulfotransferase</fullName>
    </submittedName>
</protein>
<reference evidence="1 2" key="1">
    <citation type="journal article" date="2018" name="PLoS ONE">
        <title>The draft genome of Kipferlia bialata reveals reductive genome evolution in fornicate parasites.</title>
        <authorList>
            <person name="Tanifuji G."/>
            <person name="Takabayashi S."/>
            <person name="Kume K."/>
            <person name="Takagi M."/>
            <person name="Nakayama T."/>
            <person name="Kamikawa R."/>
            <person name="Inagaki Y."/>
            <person name="Hashimoto T."/>
        </authorList>
    </citation>
    <scope>NUCLEOTIDE SEQUENCE [LARGE SCALE GENOMIC DNA]</scope>
    <source>
        <strain evidence="1">NY0173</strain>
    </source>
</reference>
<dbReference type="GO" id="GO:0004062">
    <property type="term" value="F:aryl sulfotransferase activity"/>
    <property type="evidence" value="ECO:0007669"/>
    <property type="project" value="InterPro"/>
</dbReference>
<dbReference type="InterPro" id="IPR010262">
    <property type="entry name" value="Arylsulfotransferase_bact"/>
</dbReference>
<sequence>SHEHIDQTLQYNFDNSYISIAFNQLTMSLEPIYYGDSCLDRSHANTLHMDPVDGNLWISSRHFDAIHKLDWENGGDSLMNLQDFALFDADYQPFTLDYDNNVSFFTHQHCIETYKVEGRPDLKLVSIFDNNNTPVIVHNSEPHSFGTLALINEALREAVIIRKKQLPTFCVALGTSQVLANGNTWYHCGRHESTKGWRDPFGYSSTVYEISTEGEIIYAAGNDLASY</sequence>
<name>A0A9K3D5X9_9EUKA</name>
<dbReference type="Proteomes" id="UP000265618">
    <property type="component" value="Unassembled WGS sequence"/>
</dbReference>
<evidence type="ECO:0000313" key="1">
    <source>
        <dbReference type="EMBL" id="GIQ89431.1"/>
    </source>
</evidence>
<proteinExistence type="predicted"/>